<dbReference type="eggNOG" id="COG2003">
    <property type="taxonomic scope" value="Bacteria"/>
</dbReference>
<evidence type="ECO:0000256" key="5">
    <source>
        <dbReference type="ARBA" id="ARBA00022833"/>
    </source>
</evidence>
<dbReference type="PROSITE" id="PS50249">
    <property type="entry name" value="MPN"/>
    <property type="match status" value="1"/>
</dbReference>
<dbReference type="InterPro" id="IPR001405">
    <property type="entry name" value="UPF0758"/>
</dbReference>
<dbReference type="CDD" id="cd08071">
    <property type="entry name" value="MPN_DUF2466"/>
    <property type="match status" value="1"/>
</dbReference>
<dbReference type="InterPro" id="IPR037518">
    <property type="entry name" value="MPN"/>
</dbReference>
<keyword evidence="3" id="KW-0479">Metal-binding</keyword>
<dbReference type="EMBL" id="CP002390">
    <property type="protein sequence ID" value="EFE28330.1"/>
    <property type="molecule type" value="Genomic_DNA"/>
</dbReference>
<dbReference type="AlphaFoldDB" id="D6GRN9"/>
<accession>D6GRN9</accession>
<dbReference type="Gene3D" id="3.40.140.10">
    <property type="entry name" value="Cytidine Deaminase, domain 2"/>
    <property type="match status" value="1"/>
</dbReference>
<dbReference type="STRING" id="546269.HMPREF0389_00245"/>
<evidence type="ECO:0000256" key="4">
    <source>
        <dbReference type="ARBA" id="ARBA00022801"/>
    </source>
</evidence>
<evidence type="ECO:0000313" key="9">
    <source>
        <dbReference type="Proteomes" id="UP000007468"/>
    </source>
</evidence>
<dbReference type="KEGG" id="faa:HMPREF0389_00245"/>
<feature type="domain" description="MPN" evidence="7">
    <location>
        <begin position="70"/>
        <end position="176"/>
    </location>
</feature>
<name>D6GRN9_FILAD</name>
<keyword evidence="5" id="KW-0862">Zinc</keyword>
<dbReference type="PROSITE" id="PS01302">
    <property type="entry name" value="UPF0758"/>
    <property type="match status" value="1"/>
</dbReference>
<evidence type="ECO:0000256" key="1">
    <source>
        <dbReference type="ARBA" id="ARBA00010243"/>
    </source>
</evidence>
<dbReference type="RefSeq" id="WP_014262061.1">
    <property type="nucleotide sequence ID" value="NC_016630.1"/>
</dbReference>
<keyword evidence="4" id="KW-0378">Hydrolase</keyword>
<dbReference type="GO" id="GO:0008237">
    <property type="term" value="F:metallopeptidase activity"/>
    <property type="evidence" value="ECO:0007669"/>
    <property type="project" value="UniProtKB-KW"/>
</dbReference>
<dbReference type="PANTHER" id="PTHR30471">
    <property type="entry name" value="DNA REPAIR PROTEIN RADC"/>
    <property type="match status" value="1"/>
</dbReference>
<comment type="similarity">
    <text evidence="1">Belongs to the UPF0758 family.</text>
</comment>
<dbReference type="PATRIC" id="fig|546269.5.peg.413"/>
<dbReference type="Proteomes" id="UP000007468">
    <property type="component" value="Chromosome"/>
</dbReference>
<dbReference type="OrthoDB" id="9804482at2"/>
<proteinExistence type="inferred from homology"/>
<sequence length="176" mass="19754">MINEARYIQSYAKIIGVKEEAAISYAQKKGTLALINNASGLLTTKTQREKHKAFVDLYRMSSELHHENPVLSSPEAVTSFMQSVMEHIHDKEAMMAVFLDTKNRVIDYEEVSLGTINSSIVHPREIFRGAVINKANAIILCHNHPSGDLTPSGEDKTITLRLKEAGKLMGLRFWIM</sequence>
<keyword evidence="2" id="KW-0645">Protease</keyword>
<gene>
    <name evidence="8" type="ordered locus">HMPREF0389_00245</name>
</gene>
<dbReference type="InterPro" id="IPR025657">
    <property type="entry name" value="RadC_JAB"/>
</dbReference>
<evidence type="ECO:0000256" key="2">
    <source>
        <dbReference type="ARBA" id="ARBA00022670"/>
    </source>
</evidence>
<organism evidence="8 9">
    <name type="scientific">Filifactor alocis (strain ATCC 35896 / CCUG 47790 / D40 B5)</name>
    <name type="common">Fusobacterium alocis</name>
    <dbReference type="NCBI Taxonomy" id="546269"/>
    <lineage>
        <taxon>Bacteria</taxon>
        <taxon>Bacillati</taxon>
        <taxon>Bacillota</taxon>
        <taxon>Clostridia</taxon>
        <taxon>Peptostreptococcales</taxon>
        <taxon>Filifactoraceae</taxon>
        <taxon>Filifactor</taxon>
    </lineage>
</organism>
<keyword evidence="6" id="KW-0482">Metalloprotease</keyword>
<reference evidence="9" key="1">
    <citation type="submission" date="2010-12" db="EMBL/GenBank/DDBJ databases">
        <title>The genome sequence of Filifactor alocis strain ATCC 35896.</title>
        <authorList>
            <consortium name="The Broad Institute Genome Sequencing Platform"/>
            <person name="Ward D."/>
            <person name="Earl A."/>
            <person name="Feldgarden M."/>
            <person name="Young S.K."/>
            <person name="Gargeya S."/>
            <person name="Zeng Q."/>
            <person name="Alvarado L."/>
            <person name="Berlin A."/>
            <person name="Bochicchio J."/>
            <person name="Chapman S.B."/>
            <person name="Chen Z."/>
            <person name="Freedman E."/>
            <person name="Gellesch M."/>
            <person name="Goldberg J."/>
            <person name="Griggs A."/>
            <person name="Gujja S."/>
            <person name="Heilman E."/>
            <person name="Heiman D."/>
            <person name="Howarth C."/>
            <person name="Mehta T."/>
            <person name="Neiman D."/>
            <person name="Pearson M."/>
            <person name="Roberts A."/>
            <person name="Saif S."/>
            <person name="Shea T."/>
            <person name="Shenoy N."/>
            <person name="Sisk P."/>
            <person name="Stolte C."/>
            <person name="Sykes S."/>
            <person name="White J."/>
            <person name="Yandava C."/>
            <person name="Izard J."/>
            <person name="Blanton J.M."/>
            <person name="Baranova O.V."/>
            <person name="Tanner A.C."/>
            <person name="Dewhirst F.E."/>
            <person name="Haas B."/>
            <person name="Nusbaum C."/>
            <person name="Birren B."/>
        </authorList>
    </citation>
    <scope>NUCLEOTIDE SEQUENCE [LARGE SCALE GENOMIC DNA]</scope>
    <source>
        <strain evidence="9">ATCC 35896 / D40 B5</strain>
    </source>
</reference>
<evidence type="ECO:0000256" key="6">
    <source>
        <dbReference type="ARBA" id="ARBA00023049"/>
    </source>
</evidence>
<protein>
    <submittedName>
        <fullName evidence="8">DNA repair protein RadC</fullName>
    </submittedName>
</protein>
<evidence type="ECO:0000259" key="7">
    <source>
        <dbReference type="PROSITE" id="PS50249"/>
    </source>
</evidence>
<dbReference type="GO" id="GO:0046872">
    <property type="term" value="F:metal ion binding"/>
    <property type="evidence" value="ECO:0007669"/>
    <property type="project" value="UniProtKB-KW"/>
</dbReference>
<evidence type="ECO:0000256" key="3">
    <source>
        <dbReference type="ARBA" id="ARBA00022723"/>
    </source>
</evidence>
<dbReference type="Pfam" id="PF04002">
    <property type="entry name" value="RadC"/>
    <property type="match status" value="1"/>
</dbReference>
<keyword evidence="9" id="KW-1185">Reference proteome</keyword>
<dbReference type="InterPro" id="IPR020891">
    <property type="entry name" value="UPF0758_CS"/>
</dbReference>
<evidence type="ECO:0000313" key="8">
    <source>
        <dbReference type="EMBL" id="EFE28330.1"/>
    </source>
</evidence>
<dbReference type="GO" id="GO:0006508">
    <property type="term" value="P:proteolysis"/>
    <property type="evidence" value="ECO:0007669"/>
    <property type="project" value="UniProtKB-KW"/>
</dbReference>
<dbReference type="PANTHER" id="PTHR30471:SF3">
    <property type="entry name" value="UPF0758 PROTEIN YEES-RELATED"/>
    <property type="match status" value="1"/>
</dbReference>